<keyword evidence="2" id="KW-1015">Disulfide bond</keyword>
<dbReference type="SMART" id="SM00409">
    <property type="entry name" value="IG"/>
    <property type="match status" value="2"/>
</dbReference>
<comment type="caution">
    <text evidence="5">The sequence shown here is derived from an EMBL/GenBank/DDBJ whole genome shotgun (WGS) entry which is preliminary data.</text>
</comment>
<dbReference type="PROSITE" id="PS50835">
    <property type="entry name" value="IG_LIKE"/>
    <property type="match status" value="1"/>
</dbReference>
<keyword evidence="3" id="KW-0393">Immunoglobulin domain</keyword>
<evidence type="ECO:0000259" key="4">
    <source>
        <dbReference type="PROSITE" id="PS50835"/>
    </source>
</evidence>
<dbReference type="InterPro" id="IPR003599">
    <property type="entry name" value="Ig_sub"/>
</dbReference>
<dbReference type="SUPFAM" id="SSF48726">
    <property type="entry name" value="Immunoglobulin"/>
    <property type="match status" value="2"/>
</dbReference>
<dbReference type="InterPro" id="IPR013783">
    <property type="entry name" value="Ig-like_fold"/>
</dbReference>
<accession>A0ABQ9VEF4</accession>
<dbReference type="PANTHER" id="PTHR12207:SF31">
    <property type="entry name" value="V-SET AND TRANSMEMBRANE DOMAIN-CONTAINING PROTEIN 2-LIKE PROTEIN"/>
    <property type="match status" value="1"/>
</dbReference>
<sequence length="335" mass="37687">MLSNTFDLTCIVGAGYSDLKVPLTVTWQFRPASSHSFHWLIRITHNGTIEWGDFPSQFHKKTKVSQSLFRSQLLIHDATEEETGVYQCKVEVYDRDSLHNSRPPRASAISNPLRIAVTLPGKVGDVGEKLEEDLGTRIVTRLSDKAEKLLRSKIKSKLKVNSRSQVQELAINSNADIECSILSRSNGNLQLAIIWYFSPISTNASWVKILEMDQSNVIKIGDEFHTPRRKQKFHTEKVSQDLFQLHILNVEDSDQGRYHCAVEEWLLSTNGTWHKLGEKKSGLTELKLKPTARIGAKPFDWFASQPGSLVHAAIQGVVSPDLYNNKLCHSSGALL</sequence>
<dbReference type="CDD" id="cd00099">
    <property type="entry name" value="IgV"/>
    <property type="match status" value="1"/>
</dbReference>
<evidence type="ECO:0000256" key="2">
    <source>
        <dbReference type="ARBA" id="ARBA00023157"/>
    </source>
</evidence>
<dbReference type="InterPro" id="IPR036179">
    <property type="entry name" value="Ig-like_dom_sf"/>
</dbReference>
<dbReference type="InterPro" id="IPR013106">
    <property type="entry name" value="Ig_V-set"/>
</dbReference>
<dbReference type="InterPro" id="IPR051102">
    <property type="entry name" value="IgSF_V-set/TM_domain"/>
</dbReference>
<dbReference type="EMBL" id="JASSZA010000007">
    <property type="protein sequence ID" value="KAK2106747.1"/>
    <property type="molecule type" value="Genomic_DNA"/>
</dbReference>
<proteinExistence type="predicted"/>
<protein>
    <recommendedName>
        <fullName evidence="4">Ig-like domain-containing protein</fullName>
    </recommendedName>
</protein>
<dbReference type="PANTHER" id="PTHR12207">
    <property type="entry name" value="V-SET AND TRANSMEMBRANE DOMAIN-CONTAINING PROTEIN"/>
    <property type="match status" value="1"/>
</dbReference>
<evidence type="ECO:0000313" key="5">
    <source>
        <dbReference type="EMBL" id="KAK2106747.1"/>
    </source>
</evidence>
<organism evidence="5 6">
    <name type="scientific">Saguinus oedipus</name>
    <name type="common">Cotton-top tamarin</name>
    <name type="synonym">Oedipomidas oedipus</name>
    <dbReference type="NCBI Taxonomy" id="9490"/>
    <lineage>
        <taxon>Eukaryota</taxon>
        <taxon>Metazoa</taxon>
        <taxon>Chordata</taxon>
        <taxon>Craniata</taxon>
        <taxon>Vertebrata</taxon>
        <taxon>Euteleostomi</taxon>
        <taxon>Mammalia</taxon>
        <taxon>Eutheria</taxon>
        <taxon>Euarchontoglires</taxon>
        <taxon>Primates</taxon>
        <taxon>Haplorrhini</taxon>
        <taxon>Platyrrhini</taxon>
        <taxon>Cebidae</taxon>
        <taxon>Callitrichinae</taxon>
        <taxon>Saguinus</taxon>
    </lineage>
</organism>
<dbReference type="Gene3D" id="2.60.40.10">
    <property type="entry name" value="Immunoglobulins"/>
    <property type="match status" value="2"/>
</dbReference>
<evidence type="ECO:0000256" key="1">
    <source>
        <dbReference type="ARBA" id="ARBA00022729"/>
    </source>
</evidence>
<dbReference type="InterPro" id="IPR007110">
    <property type="entry name" value="Ig-like_dom"/>
</dbReference>
<gene>
    <name evidence="5" type="ORF">P7K49_016261</name>
</gene>
<keyword evidence="1" id="KW-0732">Signal</keyword>
<dbReference type="CDD" id="cd00096">
    <property type="entry name" value="Ig"/>
    <property type="match status" value="1"/>
</dbReference>
<keyword evidence="6" id="KW-1185">Reference proteome</keyword>
<name>A0ABQ9VEF4_SAGOE</name>
<evidence type="ECO:0000313" key="6">
    <source>
        <dbReference type="Proteomes" id="UP001266305"/>
    </source>
</evidence>
<reference evidence="5 6" key="1">
    <citation type="submission" date="2023-05" db="EMBL/GenBank/DDBJ databases">
        <title>B98-5 Cell Line De Novo Hybrid Assembly: An Optical Mapping Approach.</title>
        <authorList>
            <person name="Kananen K."/>
            <person name="Auerbach J.A."/>
            <person name="Kautto E."/>
            <person name="Blachly J.S."/>
        </authorList>
    </citation>
    <scope>NUCLEOTIDE SEQUENCE [LARGE SCALE GENOMIC DNA]</scope>
    <source>
        <strain evidence="5">B95-8</strain>
        <tissue evidence="5">Cell line</tissue>
    </source>
</reference>
<evidence type="ECO:0000256" key="3">
    <source>
        <dbReference type="ARBA" id="ARBA00023319"/>
    </source>
</evidence>
<feature type="domain" description="Ig-like" evidence="4">
    <location>
        <begin position="1"/>
        <end position="110"/>
    </location>
</feature>
<dbReference type="Proteomes" id="UP001266305">
    <property type="component" value="Unassembled WGS sequence"/>
</dbReference>
<dbReference type="Pfam" id="PF07686">
    <property type="entry name" value="V-set"/>
    <property type="match status" value="1"/>
</dbReference>